<feature type="transmembrane region" description="Helical" evidence="1">
    <location>
        <begin position="57"/>
        <end position="82"/>
    </location>
</feature>
<keyword evidence="3" id="KW-1185">Reference proteome</keyword>
<accession>A0A9P0E8M6</accession>
<reference evidence="2" key="1">
    <citation type="submission" date="2022-01" db="EMBL/GenBank/DDBJ databases">
        <authorList>
            <person name="King R."/>
        </authorList>
    </citation>
    <scope>NUCLEOTIDE SEQUENCE</scope>
</reference>
<feature type="transmembrane region" description="Helical" evidence="1">
    <location>
        <begin position="122"/>
        <end position="146"/>
    </location>
</feature>
<dbReference type="InterPro" id="IPR031720">
    <property type="entry name" value="DUF4728"/>
</dbReference>
<organism evidence="2 3">
    <name type="scientific">Nezara viridula</name>
    <name type="common">Southern green stink bug</name>
    <name type="synonym">Cimex viridulus</name>
    <dbReference type="NCBI Taxonomy" id="85310"/>
    <lineage>
        <taxon>Eukaryota</taxon>
        <taxon>Metazoa</taxon>
        <taxon>Ecdysozoa</taxon>
        <taxon>Arthropoda</taxon>
        <taxon>Hexapoda</taxon>
        <taxon>Insecta</taxon>
        <taxon>Pterygota</taxon>
        <taxon>Neoptera</taxon>
        <taxon>Paraneoptera</taxon>
        <taxon>Hemiptera</taxon>
        <taxon>Heteroptera</taxon>
        <taxon>Panheteroptera</taxon>
        <taxon>Pentatomomorpha</taxon>
        <taxon>Pentatomoidea</taxon>
        <taxon>Pentatomidae</taxon>
        <taxon>Pentatominae</taxon>
        <taxon>Nezara</taxon>
    </lineage>
</organism>
<dbReference type="PANTHER" id="PTHR36694:SF11">
    <property type="entry name" value="LP21121P-RELATED"/>
    <property type="match status" value="1"/>
</dbReference>
<dbReference type="AlphaFoldDB" id="A0A9P0E8M6"/>
<feature type="transmembrane region" description="Helical" evidence="1">
    <location>
        <begin position="21"/>
        <end position="45"/>
    </location>
</feature>
<gene>
    <name evidence="2" type="ORF">NEZAVI_LOCUS2901</name>
</gene>
<feature type="transmembrane region" description="Helical" evidence="1">
    <location>
        <begin position="89"/>
        <end position="116"/>
    </location>
</feature>
<keyword evidence="1" id="KW-1133">Transmembrane helix</keyword>
<evidence type="ECO:0000313" key="3">
    <source>
        <dbReference type="Proteomes" id="UP001152798"/>
    </source>
</evidence>
<sequence length="163" mass="18343">MNIPQVSTAFCGQCLRTASLIIAWSLTISVGIVWSLYLSLLPVIFKEYDFSYGRGFQAFFSILGMILTYFFIEHCLLLWGVLKKQQYFLLPWIVVTCLTISLGICAAAVLLIMALVESPVALLFFVPNSLFTSGLIYCLLVIYSYYQEISNNSNTQYSAVQVI</sequence>
<proteinExistence type="predicted"/>
<dbReference type="Pfam" id="PF15860">
    <property type="entry name" value="DUF4728"/>
    <property type="match status" value="1"/>
</dbReference>
<name>A0A9P0E8M6_NEZVI</name>
<keyword evidence="1" id="KW-0472">Membrane</keyword>
<dbReference type="EMBL" id="OV725077">
    <property type="protein sequence ID" value="CAH1391990.1"/>
    <property type="molecule type" value="Genomic_DNA"/>
</dbReference>
<evidence type="ECO:0000256" key="1">
    <source>
        <dbReference type="SAM" id="Phobius"/>
    </source>
</evidence>
<dbReference type="Proteomes" id="UP001152798">
    <property type="component" value="Chromosome 1"/>
</dbReference>
<protein>
    <submittedName>
        <fullName evidence="2">Uncharacterized protein</fullName>
    </submittedName>
</protein>
<keyword evidence="1" id="KW-0812">Transmembrane</keyword>
<dbReference type="OrthoDB" id="10067585at2759"/>
<dbReference type="PANTHER" id="PTHR36694">
    <property type="entry name" value="PASIFLORA 1, ISOFORM A-RELATED"/>
    <property type="match status" value="1"/>
</dbReference>
<evidence type="ECO:0000313" key="2">
    <source>
        <dbReference type="EMBL" id="CAH1391990.1"/>
    </source>
</evidence>